<dbReference type="Proteomes" id="UP001345013">
    <property type="component" value="Unassembled WGS sequence"/>
</dbReference>
<dbReference type="EMBL" id="JAVRRG010000022">
    <property type="protein sequence ID" value="KAK5096489.1"/>
    <property type="molecule type" value="Genomic_DNA"/>
</dbReference>
<protein>
    <submittedName>
        <fullName evidence="3">Uncharacterized protein</fullName>
    </submittedName>
</protein>
<gene>
    <name evidence="3" type="ORF">LTR24_002555</name>
</gene>
<sequence>MSIPTFEVANVSALWGGDDANIGPTLMTDRGLFSFDPASVKGAIVQSAADASVGIHGIKKHAKLDKSGYFYHDRSYATGSIAGLSTLNEVESPNWYTYAENGFTSKVSCFYNDTMTTEYGWQLHQYSWGLLAQTAGSLVTGKVARSINYYGYTTSDFFAWGTDYDNTTKTIAVQLITAANETNDGWGFQKFNGVQCNIKYKPDAFDVVVNITGKIVTSTPQNHTDQLWPAHGDAVLNKVSSWVSEFSFNDACVGGCQGTEDYLAAMTDDIMINLLLTRMFGNDPNPTKTVSITVAVPALIFGDRKFIIIVVVLNALISGVYVFELIRTRGWRGMPPLDFTNISDVMICASKGGMMSVRSGRHSAAQSRSWKRSTWTYSSNQPFTDRVRMCLRYNGSAYDLPGLVPLLEEGHGSPELIKEDGKWASSTVSEGDRDGRQV</sequence>
<evidence type="ECO:0000256" key="2">
    <source>
        <dbReference type="SAM" id="Phobius"/>
    </source>
</evidence>
<keyword evidence="2" id="KW-0472">Membrane</keyword>
<keyword evidence="2" id="KW-0812">Transmembrane</keyword>
<evidence type="ECO:0000313" key="3">
    <source>
        <dbReference type="EMBL" id="KAK5096489.1"/>
    </source>
</evidence>
<keyword evidence="4" id="KW-1185">Reference proteome</keyword>
<evidence type="ECO:0000256" key="1">
    <source>
        <dbReference type="SAM" id="MobiDB-lite"/>
    </source>
</evidence>
<reference evidence="3 4" key="1">
    <citation type="submission" date="2023-08" db="EMBL/GenBank/DDBJ databases">
        <title>Black Yeasts Isolated from many extreme environments.</title>
        <authorList>
            <person name="Coleine C."/>
            <person name="Stajich J.E."/>
            <person name="Selbmann L."/>
        </authorList>
    </citation>
    <scope>NUCLEOTIDE SEQUENCE [LARGE SCALE GENOMIC DNA]</scope>
    <source>
        <strain evidence="3 4">CCFEE 5885</strain>
    </source>
</reference>
<keyword evidence="2" id="KW-1133">Transmembrane helix</keyword>
<comment type="caution">
    <text evidence="3">The sequence shown here is derived from an EMBL/GenBank/DDBJ whole genome shotgun (WGS) entry which is preliminary data.</text>
</comment>
<accession>A0ABR0KHQ5</accession>
<organism evidence="3 4">
    <name type="scientific">Lithohypha guttulata</name>
    <dbReference type="NCBI Taxonomy" id="1690604"/>
    <lineage>
        <taxon>Eukaryota</taxon>
        <taxon>Fungi</taxon>
        <taxon>Dikarya</taxon>
        <taxon>Ascomycota</taxon>
        <taxon>Pezizomycotina</taxon>
        <taxon>Eurotiomycetes</taxon>
        <taxon>Chaetothyriomycetidae</taxon>
        <taxon>Chaetothyriales</taxon>
        <taxon>Trichomeriaceae</taxon>
        <taxon>Lithohypha</taxon>
    </lineage>
</organism>
<proteinExistence type="predicted"/>
<feature type="transmembrane region" description="Helical" evidence="2">
    <location>
        <begin position="306"/>
        <end position="326"/>
    </location>
</feature>
<evidence type="ECO:0000313" key="4">
    <source>
        <dbReference type="Proteomes" id="UP001345013"/>
    </source>
</evidence>
<feature type="region of interest" description="Disordered" evidence="1">
    <location>
        <begin position="417"/>
        <end position="438"/>
    </location>
</feature>
<name>A0ABR0KHQ5_9EURO</name>